<keyword evidence="2" id="KW-1003">Cell membrane</keyword>
<dbReference type="CDD" id="cd07984">
    <property type="entry name" value="LPLAT_LABLAT-like"/>
    <property type="match status" value="1"/>
</dbReference>
<comment type="subcellular location">
    <subcellularLocation>
        <location evidence="1">Cell inner membrane</location>
    </subcellularLocation>
</comment>
<keyword evidence="5" id="KW-0472">Membrane</keyword>
<evidence type="ECO:0000256" key="6">
    <source>
        <dbReference type="ARBA" id="ARBA00023315"/>
    </source>
</evidence>
<proteinExistence type="predicted"/>
<dbReference type="PANTHER" id="PTHR30606:SF10">
    <property type="entry name" value="PHOSPHATIDYLINOSITOL MANNOSIDE ACYLTRANSFERASE"/>
    <property type="match status" value="1"/>
</dbReference>
<dbReference type="OrthoDB" id="9801955at2"/>
<dbReference type="PIRSF" id="PIRSF026649">
    <property type="entry name" value="MsbB"/>
    <property type="match status" value="1"/>
</dbReference>
<dbReference type="InterPro" id="IPR004960">
    <property type="entry name" value="LipA_acyltrans"/>
</dbReference>
<dbReference type="Proteomes" id="UP000228948">
    <property type="component" value="Chromosome"/>
</dbReference>
<dbReference type="EMBL" id="CP024899">
    <property type="protein sequence ID" value="ATX65155.1"/>
    <property type="molecule type" value="Genomic_DNA"/>
</dbReference>
<evidence type="ECO:0000256" key="3">
    <source>
        <dbReference type="ARBA" id="ARBA00022519"/>
    </source>
</evidence>
<keyword evidence="3" id="KW-0997">Cell inner membrane</keyword>
<reference evidence="7 8" key="1">
    <citation type="submission" date="2017-11" db="EMBL/GenBank/DDBJ databases">
        <title>Revised Sequence and Annotation of the Rhodobaca barguzinensis strain alga05 Genome.</title>
        <authorList>
            <person name="Kopejtka K."/>
            <person name="Tomasch J.M."/>
            <person name="Bunk B."/>
            <person name="Koblizek M."/>
        </authorList>
    </citation>
    <scope>NUCLEOTIDE SEQUENCE [LARGE SCALE GENOMIC DNA]</scope>
    <source>
        <strain evidence="8">alga05</strain>
    </source>
</reference>
<accession>A0A2K8KBS1</accession>
<gene>
    <name evidence="7" type="ORF">BG454_04365</name>
</gene>
<evidence type="ECO:0000313" key="8">
    <source>
        <dbReference type="Proteomes" id="UP000228948"/>
    </source>
</evidence>
<evidence type="ECO:0000256" key="2">
    <source>
        <dbReference type="ARBA" id="ARBA00022475"/>
    </source>
</evidence>
<dbReference type="AlphaFoldDB" id="A0A2K8KBS1"/>
<name>A0A2K8KBS1_9RHOB</name>
<dbReference type="GO" id="GO:0016746">
    <property type="term" value="F:acyltransferase activity"/>
    <property type="evidence" value="ECO:0007669"/>
    <property type="project" value="UniProtKB-KW"/>
</dbReference>
<keyword evidence="6 7" id="KW-0012">Acyltransferase</keyword>
<dbReference type="Pfam" id="PF03279">
    <property type="entry name" value="Lip_A_acyltrans"/>
    <property type="match status" value="1"/>
</dbReference>
<sequence>MSQSARKPKDEAGTAPLRWKHVFEDRLTAALLSVTRILPYRQRIAVLGWIGAYVIGPIAGVRPRIRANLALIAPDLPESDVRHICRRVPGNMIRALAETFAGQDFIDHVKNSPIEGGGLGALEQARDAGQPVVLVTAHLGNYEAARVVLQERGCKIAGIYMPMRNTAFNARYVAAMSRIGSPVFPRDRTGLAGLLKFLRGGGMIGLVADHYMDHGELMDFMGQPARTALSSAEIALKHGALLVPVYGIRQPDGTSFCIRIEPPIPHTDATTMTRALNASVETLVRDHMDQWMWSHKRWRKNKQSKKAKSLVL</sequence>
<evidence type="ECO:0000313" key="7">
    <source>
        <dbReference type="EMBL" id="ATX65155.1"/>
    </source>
</evidence>
<organism evidence="7 8">
    <name type="scientific">Roseinatronobacter bogoriensis subsp. barguzinensis</name>
    <dbReference type="NCBI Taxonomy" id="441209"/>
    <lineage>
        <taxon>Bacteria</taxon>
        <taxon>Pseudomonadati</taxon>
        <taxon>Pseudomonadota</taxon>
        <taxon>Alphaproteobacteria</taxon>
        <taxon>Rhodobacterales</taxon>
        <taxon>Paracoccaceae</taxon>
        <taxon>Roseinatronobacter</taxon>
    </lineage>
</organism>
<dbReference type="KEGG" id="rbg:BG454_04365"/>
<dbReference type="GO" id="GO:0009247">
    <property type="term" value="P:glycolipid biosynthetic process"/>
    <property type="evidence" value="ECO:0007669"/>
    <property type="project" value="UniProtKB-ARBA"/>
</dbReference>
<dbReference type="RefSeq" id="WP_084634602.1">
    <property type="nucleotide sequence ID" value="NZ_CP024899.1"/>
</dbReference>
<keyword evidence="4 7" id="KW-0808">Transferase</keyword>
<dbReference type="PANTHER" id="PTHR30606">
    <property type="entry name" value="LIPID A BIOSYNTHESIS LAUROYL ACYLTRANSFERASE"/>
    <property type="match status" value="1"/>
</dbReference>
<evidence type="ECO:0000256" key="1">
    <source>
        <dbReference type="ARBA" id="ARBA00004533"/>
    </source>
</evidence>
<dbReference type="GO" id="GO:0005886">
    <property type="term" value="C:plasma membrane"/>
    <property type="evidence" value="ECO:0007669"/>
    <property type="project" value="UniProtKB-SubCell"/>
</dbReference>
<keyword evidence="8" id="KW-1185">Reference proteome</keyword>
<dbReference type="STRING" id="441209.GCA_001870665_03604"/>
<evidence type="ECO:0000256" key="4">
    <source>
        <dbReference type="ARBA" id="ARBA00022679"/>
    </source>
</evidence>
<protein>
    <submittedName>
        <fullName evidence="7">Lauroyl acyltransferase</fullName>
    </submittedName>
</protein>
<evidence type="ECO:0000256" key="5">
    <source>
        <dbReference type="ARBA" id="ARBA00023136"/>
    </source>
</evidence>